<accession>A0ACB8TTQ4</accession>
<name>A0ACB8TTQ4_9APHY</name>
<evidence type="ECO:0000313" key="1">
    <source>
        <dbReference type="EMBL" id="KAI0085365.1"/>
    </source>
</evidence>
<organism evidence="1 2">
    <name type="scientific">Irpex rosettiformis</name>
    <dbReference type="NCBI Taxonomy" id="378272"/>
    <lineage>
        <taxon>Eukaryota</taxon>
        <taxon>Fungi</taxon>
        <taxon>Dikarya</taxon>
        <taxon>Basidiomycota</taxon>
        <taxon>Agaricomycotina</taxon>
        <taxon>Agaricomycetes</taxon>
        <taxon>Polyporales</taxon>
        <taxon>Irpicaceae</taxon>
        <taxon>Irpex</taxon>
    </lineage>
</organism>
<feature type="non-terminal residue" evidence="1">
    <location>
        <position position="1"/>
    </location>
</feature>
<keyword evidence="2" id="KW-1185">Reference proteome</keyword>
<dbReference type="Proteomes" id="UP001055072">
    <property type="component" value="Unassembled WGS sequence"/>
</dbReference>
<proteinExistence type="predicted"/>
<feature type="non-terminal residue" evidence="1">
    <location>
        <position position="63"/>
    </location>
</feature>
<protein>
    <submittedName>
        <fullName evidence="1">Uncharacterized protein</fullName>
    </submittedName>
</protein>
<sequence length="63" mass="7189">VIGNVHQLPKEYQEKTFAEWGKQYGDLVLLRVFHTPAIVINSVSVAHDLLEKRSANYSDRPPL</sequence>
<comment type="caution">
    <text evidence="1">The sequence shown here is derived from an EMBL/GenBank/DDBJ whole genome shotgun (WGS) entry which is preliminary data.</text>
</comment>
<evidence type="ECO:0000313" key="2">
    <source>
        <dbReference type="Proteomes" id="UP001055072"/>
    </source>
</evidence>
<dbReference type="EMBL" id="MU274932">
    <property type="protein sequence ID" value="KAI0085365.1"/>
    <property type="molecule type" value="Genomic_DNA"/>
</dbReference>
<reference evidence="1" key="1">
    <citation type="journal article" date="2021" name="Environ. Microbiol.">
        <title>Gene family expansions and transcriptome signatures uncover fungal adaptations to wood decay.</title>
        <authorList>
            <person name="Hage H."/>
            <person name="Miyauchi S."/>
            <person name="Viragh M."/>
            <person name="Drula E."/>
            <person name="Min B."/>
            <person name="Chaduli D."/>
            <person name="Navarro D."/>
            <person name="Favel A."/>
            <person name="Norest M."/>
            <person name="Lesage-Meessen L."/>
            <person name="Balint B."/>
            <person name="Merenyi Z."/>
            <person name="de Eugenio L."/>
            <person name="Morin E."/>
            <person name="Martinez A.T."/>
            <person name="Baldrian P."/>
            <person name="Stursova M."/>
            <person name="Martinez M.J."/>
            <person name="Novotny C."/>
            <person name="Magnuson J.K."/>
            <person name="Spatafora J.W."/>
            <person name="Maurice S."/>
            <person name="Pangilinan J."/>
            <person name="Andreopoulos W."/>
            <person name="LaButti K."/>
            <person name="Hundley H."/>
            <person name="Na H."/>
            <person name="Kuo A."/>
            <person name="Barry K."/>
            <person name="Lipzen A."/>
            <person name="Henrissat B."/>
            <person name="Riley R."/>
            <person name="Ahrendt S."/>
            <person name="Nagy L.G."/>
            <person name="Grigoriev I.V."/>
            <person name="Martin F."/>
            <person name="Rosso M.N."/>
        </authorList>
    </citation>
    <scope>NUCLEOTIDE SEQUENCE</scope>
    <source>
        <strain evidence="1">CBS 384.51</strain>
    </source>
</reference>
<gene>
    <name evidence="1" type="ORF">BDY19DRAFT_858445</name>
</gene>